<feature type="non-terminal residue" evidence="3">
    <location>
        <position position="164"/>
    </location>
</feature>
<dbReference type="SUPFAM" id="SSF52540">
    <property type="entry name" value="P-loop containing nucleoside triphosphate hydrolases"/>
    <property type="match status" value="1"/>
</dbReference>
<dbReference type="InParanoid" id="K5WCN9"/>
<feature type="domain" description="Nephrocystin 3-like N-terminal" evidence="2">
    <location>
        <begin position="3"/>
        <end position="155"/>
    </location>
</feature>
<dbReference type="HOGENOM" id="CLU_000288_6_8_1"/>
<dbReference type="STRING" id="650164.K5WCN9"/>
<gene>
    <name evidence="3" type="ORF">PHACADRAFT_55983</name>
</gene>
<dbReference type="Gene3D" id="3.40.50.300">
    <property type="entry name" value="P-loop containing nucleotide triphosphate hydrolases"/>
    <property type="match status" value="1"/>
</dbReference>
<sequence length="164" mass="18261">HEQPNLFWLNGQPGSGKTTIARTVAARCYELGILGASFFCSRSVADCNNPSMIFTTIAFQLGLFFPPYRDQVSEVLRKDPLLVSSSVSRQFEELILQPLVHLRKSRDATPSFPPCVVLIDALDECQDPKATSAVLSTLLKHADNLSPLRFFITSRPDHHIITSF</sequence>
<organism evidence="3 4">
    <name type="scientific">Phanerochaete carnosa (strain HHB-10118-sp)</name>
    <name type="common">White-rot fungus</name>
    <name type="synonym">Peniophora carnosa</name>
    <dbReference type="NCBI Taxonomy" id="650164"/>
    <lineage>
        <taxon>Eukaryota</taxon>
        <taxon>Fungi</taxon>
        <taxon>Dikarya</taxon>
        <taxon>Basidiomycota</taxon>
        <taxon>Agaricomycotina</taxon>
        <taxon>Agaricomycetes</taxon>
        <taxon>Polyporales</taxon>
        <taxon>Phanerochaetaceae</taxon>
        <taxon>Phanerochaete</taxon>
    </lineage>
</organism>
<dbReference type="InterPro" id="IPR056884">
    <property type="entry name" value="NPHP3-like_N"/>
</dbReference>
<name>K5WCN9_PHACS</name>
<feature type="non-terminal residue" evidence="3">
    <location>
        <position position="1"/>
    </location>
</feature>
<dbReference type="GeneID" id="18920051"/>
<accession>K5WCN9</accession>
<evidence type="ECO:0000313" key="3">
    <source>
        <dbReference type="EMBL" id="EKM61733.1"/>
    </source>
</evidence>
<dbReference type="InterPro" id="IPR027417">
    <property type="entry name" value="P-loop_NTPase"/>
</dbReference>
<dbReference type="Pfam" id="PF24883">
    <property type="entry name" value="NPHP3_N"/>
    <property type="match status" value="1"/>
</dbReference>
<dbReference type="OrthoDB" id="2658414at2759"/>
<dbReference type="EMBL" id="JH930468">
    <property type="protein sequence ID" value="EKM61733.1"/>
    <property type="molecule type" value="Genomic_DNA"/>
</dbReference>
<dbReference type="AlphaFoldDB" id="K5WCN9"/>
<dbReference type="KEGG" id="pco:PHACADRAFT_55983"/>
<protein>
    <recommendedName>
        <fullName evidence="2">Nephrocystin 3-like N-terminal domain-containing protein</fullName>
    </recommendedName>
</protein>
<keyword evidence="4" id="KW-1185">Reference proteome</keyword>
<dbReference type="RefSeq" id="XP_007389628.1">
    <property type="nucleotide sequence ID" value="XM_007389566.1"/>
</dbReference>
<evidence type="ECO:0000256" key="1">
    <source>
        <dbReference type="ARBA" id="ARBA00022737"/>
    </source>
</evidence>
<dbReference type="Proteomes" id="UP000008370">
    <property type="component" value="Unassembled WGS sequence"/>
</dbReference>
<proteinExistence type="predicted"/>
<evidence type="ECO:0000259" key="2">
    <source>
        <dbReference type="Pfam" id="PF24883"/>
    </source>
</evidence>
<evidence type="ECO:0000313" key="4">
    <source>
        <dbReference type="Proteomes" id="UP000008370"/>
    </source>
</evidence>
<dbReference type="PANTHER" id="PTHR10039">
    <property type="entry name" value="AMELOGENIN"/>
    <property type="match status" value="1"/>
</dbReference>
<keyword evidence="1" id="KW-0677">Repeat</keyword>
<reference evidence="3 4" key="1">
    <citation type="journal article" date="2012" name="BMC Genomics">
        <title>Comparative genomics of the white-rot fungi, Phanerochaete carnosa and P. chrysosporium, to elucidate the genetic basis of the distinct wood types they colonize.</title>
        <authorList>
            <person name="Suzuki H."/>
            <person name="MacDonald J."/>
            <person name="Syed K."/>
            <person name="Salamov A."/>
            <person name="Hori C."/>
            <person name="Aerts A."/>
            <person name="Henrissat B."/>
            <person name="Wiebenga A."/>
            <person name="vanKuyk P.A."/>
            <person name="Barry K."/>
            <person name="Lindquist E."/>
            <person name="LaButti K."/>
            <person name="Lapidus A."/>
            <person name="Lucas S."/>
            <person name="Coutinho P."/>
            <person name="Gong Y."/>
            <person name="Samejima M."/>
            <person name="Mahadevan R."/>
            <person name="Abou-Zaid M."/>
            <person name="de Vries R.P."/>
            <person name="Igarashi K."/>
            <person name="Yadav J.S."/>
            <person name="Grigoriev I.V."/>
            <person name="Master E.R."/>
        </authorList>
    </citation>
    <scope>NUCLEOTIDE SEQUENCE [LARGE SCALE GENOMIC DNA]</scope>
    <source>
        <strain evidence="3 4">HHB-10118-sp</strain>
    </source>
</reference>